<protein>
    <submittedName>
        <fullName evidence="7">TM2 domain protein</fullName>
    </submittedName>
</protein>
<evidence type="ECO:0000256" key="4">
    <source>
        <dbReference type="ARBA" id="ARBA00023136"/>
    </source>
</evidence>
<feature type="domain" description="TM2" evidence="6">
    <location>
        <begin position="19"/>
        <end position="67"/>
    </location>
</feature>
<feature type="transmembrane region" description="Helical" evidence="5">
    <location>
        <begin position="20"/>
        <end position="40"/>
    </location>
</feature>
<evidence type="ECO:0000256" key="1">
    <source>
        <dbReference type="ARBA" id="ARBA00004141"/>
    </source>
</evidence>
<evidence type="ECO:0000313" key="8">
    <source>
        <dbReference type="Proteomes" id="UP000516412"/>
    </source>
</evidence>
<proteinExistence type="predicted"/>
<keyword evidence="3 5" id="KW-1133">Transmembrane helix</keyword>
<name>A0A7H1M833_9NEIS</name>
<dbReference type="RefSeq" id="WP_209304406.1">
    <property type="nucleotide sequence ID" value="NZ_CP060414.2"/>
</dbReference>
<keyword evidence="2 5" id="KW-0812">Transmembrane</keyword>
<comment type="subcellular location">
    <subcellularLocation>
        <location evidence="1">Membrane</location>
        <topology evidence="1">Multi-pass membrane protein</topology>
    </subcellularLocation>
</comment>
<evidence type="ECO:0000256" key="2">
    <source>
        <dbReference type="ARBA" id="ARBA00022692"/>
    </source>
</evidence>
<evidence type="ECO:0000259" key="6">
    <source>
        <dbReference type="Pfam" id="PF05154"/>
    </source>
</evidence>
<keyword evidence="8" id="KW-1185">Reference proteome</keyword>
<sequence>MHAPNVPVSYAASYPHTCNKALYVAMALLFGTFGVHKFCAGRVWMGIGYFLLSWTFIPTIVGIIEGIFAAFKPTDSLGAIVV</sequence>
<organism evidence="7 8">
    <name type="scientific">Neisseria musculi</name>
    <dbReference type="NCBI Taxonomy" id="1815583"/>
    <lineage>
        <taxon>Bacteria</taxon>
        <taxon>Pseudomonadati</taxon>
        <taxon>Pseudomonadota</taxon>
        <taxon>Betaproteobacteria</taxon>
        <taxon>Neisseriales</taxon>
        <taxon>Neisseriaceae</taxon>
        <taxon>Neisseria</taxon>
    </lineage>
</organism>
<evidence type="ECO:0000256" key="5">
    <source>
        <dbReference type="SAM" id="Phobius"/>
    </source>
</evidence>
<evidence type="ECO:0000313" key="7">
    <source>
        <dbReference type="EMBL" id="QNT57798.1"/>
    </source>
</evidence>
<dbReference type="AlphaFoldDB" id="A0A7H1M833"/>
<dbReference type="Proteomes" id="UP000516412">
    <property type="component" value="Chromosome"/>
</dbReference>
<dbReference type="Pfam" id="PF05154">
    <property type="entry name" value="TM2"/>
    <property type="match status" value="1"/>
</dbReference>
<evidence type="ECO:0000256" key="3">
    <source>
        <dbReference type="ARBA" id="ARBA00022989"/>
    </source>
</evidence>
<accession>A0A7H1M833</accession>
<gene>
    <name evidence="7" type="ORF">H7A79_1698</name>
</gene>
<dbReference type="EMBL" id="CP060414">
    <property type="protein sequence ID" value="QNT57798.1"/>
    <property type="molecule type" value="Genomic_DNA"/>
</dbReference>
<keyword evidence="4 5" id="KW-0472">Membrane</keyword>
<dbReference type="GO" id="GO:0016020">
    <property type="term" value="C:membrane"/>
    <property type="evidence" value="ECO:0007669"/>
    <property type="project" value="UniProtKB-SubCell"/>
</dbReference>
<dbReference type="InterPro" id="IPR007829">
    <property type="entry name" value="TM2"/>
</dbReference>
<reference evidence="7" key="1">
    <citation type="submission" date="2024-06" db="EMBL/GenBank/DDBJ databases">
        <title>Complete Genome Sequence of mouse commensal type strain Neisseria musculi.</title>
        <authorList>
            <person name="Thapa E."/>
            <person name="Aluvathingal J."/>
            <person name="Nadendla S."/>
            <person name="Mehta A."/>
            <person name="Tettelin H."/>
            <person name="Weyand N.J."/>
        </authorList>
    </citation>
    <scope>NUCLEOTIDE SEQUENCE</scope>
    <source>
        <strain evidence="7">NW831</strain>
    </source>
</reference>
<feature type="transmembrane region" description="Helical" evidence="5">
    <location>
        <begin position="47"/>
        <end position="71"/>
    </location>
</feature>
<dbReference type="KEGG" id="nmus:H7A79_1698"/>